<keyword evidence="6" id="KW-1133">Transmembrane helix</keyword>
<evidence type="ECO:0000259" key="7">
    <source>
        <dbReference type="PROSITE" id="PS01180"/>
    </source>
</evidence>
<keyword evidence="1" id="KW-0677">Repeat</keyword>
<evidence type="ECO:0000313" key="8">
    <source>
        <dbReference type="EnsemblMetazoa" id="XP_020906175.1"/>
    </source>
</evidence>
<comment type="caution">
    <text evidence="4">Lacks conserved residue(s) required for the propagation of feature annotation.</text>
</comment>
<dbReference type="InterPro" id="IPR000859">
    <property type="entry name" value="CUB_dom"/>
</dbReference>
<dbReference type="CDD" id="cd00112">
    <property type="entry name" value="LDLa"/>
    <property type="match status" value="1"/>
</dbReference>
<evidence type="ECO:0000256" key="3">
    <source>
        <dbReference type="PROSITE-ProRule" id="PRU00059"/>
    </source>
</evidence>
<accession>A0A913XLF0</accession>
<feature type="disulfide bond" evidence="4">
    <location>
        <begin position="428"/>
        <end position="443"/>
    </location>
</feature>
<sequence>MVILKVILRLQLSVVKSIARLVVMYRPVYLACMVFGLTVLDGCAASCGGGITESSGSIKSPATYSATALKPLTCKWVIMAKKYETILLTFPIFNVLMGTTKDDCNRDYVEIIDGGDSLGKYCNSQSRYPMRSIPSKSNSVTIVFKATGSPYGQKSTFQATYTTQCGGLLKSSKGEITSPNYPQPYPVPLSCSWKIQVPKDSVIRFFFLEFNLEASSQCNRDYLKAVDGLNVTSRLIGHFCAKRTPPTELRSTSNSMMLNFKSTTPTSTGSFHFYYKVEPHCGGNLRGNTGSFSSPGYGNVVHSTGPHNCKWTIEVPIGMVISVVFASFDVKSSSKCLNDYVEIIDGSGGTARSMGRYCGREVVNPPTVHSTKNIMVIILHRSTDSGKGFFATYTAVNPKNPYNMCAKKADELLYRCNNNNYIQCQWKCDGTDDCGDNSDEQNCDTSTVKPTKSNKMTSYVIILVSITGLAVLIAFVIFIIDRLRRKRRSQASSRRRRRRRARLLALEADSREPNSPPPTYDFAISGSSCCDTTSMPPPYVESLTPASTSEFTEITAMSNQTASSDAEQSEETSQDINDQQVVEANRDDMEVNVECVSLGESPPSSDTSPLIV</sequence>
<feature type="region of interest" description="Disordered" evidence="5">
    <location>
        <begin position="558"/>
        <end position="590"/>
    </location>
</feature>
<dbReference type="InterPro" id="IPR036055">
    <property type="entry name" value="LDL_receptor-like_sf"/>
</dbReference>
<dbReference type="OMA" id="CQWKCDG"/>
<dbReference type="AlphaFoldDB" id="A0A913XLF0"/>
<evidence type="ECO:0000256" key="6">
    <source>
        <dbReference type="SAM" id="Phobius"/>
    </source>
</evidence>
<dbReference type="Pfam" id="PF00057">
    <property type="entry name" value="Ldl_recept_a"/>
    <property type="match status" value="1"/>
</dbReference>
<dbReference type="SMART" id="SM00042">
    <property type="entry name" value="CUB"/>
    <property type="match status" value="3"/>
</dbReference>
<dbReference type="SUPFAM" id="SSF49854">
    <property type="entry name" value="Spermadhesin, CUB domain"/>
    <property type="match status" value="3"/>
</dbReference>
<dbReference type="OrthoDB" id="10009301at2759"/>
<evidence type="ECO:0000313" key="9">
    <source>
        <dbReference type="Proteomes" id="UP000887567"/>
    </source>
</evidence>
<evidence type="ECO:0000256" key="5">
    <source>
        <dbReference type="SAM" id="MobiDB-lite"/>
    </source>
</evidence>
<evidence type="ECO:0000256" key="1">
    <source>
        <dbReference type="ARBA" id="ARBA00022737"/>
    </source>
</evidence>
<organism evidence="8 9">
    <name type="scientific">Exaiptasia diaphana</name>
    <name type="common">Tropical sea anemone</name>
    <name type="synonym">Aiptasia pulchella</name>
    <dbReference type="NCBI Taxonomy" id="2652724"/>
    <lineage>
        <taxon>Eukaryota</taxon>
        <taxon>Metazoa</taxon>
        <taxon>Cnidaria</taxon>
        <taxon>Anthozoa</taxon>
        <taxon>Hexacorallia</taxon>
        <taxon>Actiniaria</taxon>
        <taxon>Aiptasiidae</taxon>
        <taxon>Exaiptasia</taxon>
    </lineage>
</organism>
<reference evidence="8" key="1">
    <citation type="submission" date="2022-11" db="UniProtKB">
        <authorList>
            <consortium name="EnsemblMetazoa"/>
        </authorList>
    </citation>
    <scope>IDENTIFICATION</scope>
</reference>
<keyword evidence="2 4" id="KW-1015">Disulfide bond</keyword>
<dbReference type="PROSITE" id="PS50068">
    <property type="entry name" value="LDLRA_2"/>
    <property type="match status" value="1"/>
</dbReference>
<keyword evidence="6" id="KW-0472">Membrane</keyword>
<dbReference type="FunFam" id="2.60.120.290:FF:000013">
    <property type="entry name" value="Membrane frizzled-related protein"/>
    <property type="match status" value="1"/>
</dbReference>
<dbReference type="Gene3D" id="2.60.120.290">
    <property type="entry name" value="Spermadhesin, CUB domain"/>
    <property type="match status" value="3"/>
</dbReference>
<dbReference type="InterPro" id="IPR035914">
    <property type="entry name" value="Sperma_CUB_dom_sf"/>
</dbReference>
<feature type="domain" description="CUB" evidence="7">
    <location>
        <begin position="281"/>
        <end position="396"/>
    </location>
</feature>
<feature type="disulfide bond" evidence="3">
    <location>
        <begin position="47"/>
        <end position="74"/>
    </location>
</feature>
<name>A0A913XLF0_EXADI</name>
<evidence type="ECO:0000256" key="4">
    <source>
        <dbReference type="PROSITE-ProRule" id="PRU00124"/>
    </source>
</evidence>
<dbReference type="InterPro" id="IPR002172">
    <property type="entry name" value="LDrepeatLR_classA_rpt"/>
</dbReference>
<dbReference type="Pfam" id="PF00431">
    <property type="entry name" value="CUB"/>
    <property type="match status" value="3"/>
</dbReference>
<dbReference type="FunFam" id="2.60.120.290:FF:000005">
    <property type="entry name" value="Procollagen C-endopeptidase enhancer 1"/>
    <property type="match status" value="1"/>
</dbReference>
<feature type="domain" description="CUB" evidence="7">
    <location>
        <begin position="165"/>
        <end position="278"/>
    </location>
</feature>
<feature type="transmembrane region" description="Helical" evidence="6">
    <location>
        <begin position="459"/>
        <end position="480"/>
    </location>
</feature>
<dbReference type="KEGG" id="epa:110244312"/>
<feature type="domain" description="CUB" evidence="7">
    <location>
        <begin position="47"/>
        <end position="164"/>
    </location>
</feature>
<dbReference type="Gene3D" id="4.10.400.10">
    <property type="entry name" value="Low-density Lipoprotein Receptor"/>
    <property type="match status" value="1"/>
</dbReference>
<dbReference type="SUPFAM" id="SSF57424">
    <property type="entry name" value="LDL receptor-like module"/>
    <property type="match status" value="1"/>
</dbReference>
<dbReference type="EnsemblMetazoa" id="XM_021050516.2">
    <property type="protein sequence ID" value="XP_020906175.1"/>
    <property type="gene ID" value="LOC110244312"/>
</dbReference>
<dbReference type="PROSITE" id="PS01180">
    <property type="entry name" value="CUB"/>
    <property type="match status" value="3"/>
</dbReference>
<keyword evidence="9" id="KW-1185">Reference proteome</keyword>
<evidence type="ECO:0000256" key="2">
    <source>
        <dbReference type="ARBA" id="ARBA00023157"/>
    </source>
</evidence>
<dbReference type="Proteomes" id="UP000887567">
    <property type="component" value="Unplaced"/>
</dbReference>
<feature type="disulfide bond" evidence="4">
    <location>
        <begin position="416"/>
        <end position="434"/>
    </location>
</feature>
<protein>
    <recommendedName>
        <fullName evidence="7">CUB domain-containing protein</fullName>
    </recommendedName>
</protein>
<dbReference type="GeneID" id="110244312"/>
<dbReference type="PANTHER" id="PTHR24251:SF50">
    <property type="entry name" value="ATTRACTIN-LIKE 1A"/>
    <property type="match status" value="1"/>
</dbReference>
<dbReference type="CDD" id="cd00041">
    <property type="entry name" value="CUB"/>
    <property type="match status" value="3"/>
</dbReference>
<dbReference type="RefSeq" id="XP_020906175.1">
    <property type="nucleotide sequence ID" value="XM_021050516.2"/>
</dbReference>
<proteinExistence type="predicted"/>
<dbReference type="SMART" id="SM00192">
    <property type="entry name" value="LDLa"/>
    <property type="match status" value="1"/>
</dbReference>
<keyword evidence="6" id="KW-0812">Transmembrane</keyword>
<dbReference type="PANTHER" id="PTHR24251">
    <property type="entry name" value="OVOCHYMASE-RELATED"/>
    <property type="match status" value="1"/>
</dbReference>